<protein>
    <submittedName>
        <fullName evidence="9">Multidrug efflux SMR transporter</fullName>
    </submittedName>
</protein>
<accession>A0ABX0A4L3</accession>
<keyword evidence="4 7" id="KW-0812">Transmembrane</keyword>
<comment type="similarity">
    <text evidence="7">Belongs to the drug/metabolite transporter (DMT) superfamily. Small multidrug resistance (SMR) (TC 2.A.7.1) family.</text>
</comment>
<dbReference type="EMBL" id="JAACYS010000057">
    <property type="protein sequence ID" value="NCU18376.1"/>
    <property type="molecule type" value="Genomic_DNA"/>
</dbReference>
<name>A0ABX0A4L3_9BACI</name>
<evidence type="ECO:0000256" key="4">
    <source>
        <dbReference type="ARBA" id="ARBA00022692"/>
    </source>
</evidence>
<keyword evidence="10" id="KW-1185">Reference proteome</keyword>
<evidence type="ECO:0000256" key="3">
    <source>
        <dbReference type="ARBA" id="ARBA00022475"/>
    </source>
</evidence>
<dbReference type="InterPro" id="IPR045324">
    <property type="entry name" value="Small_multidrug_res"/>
</dbReference>
<dbReference type="PANTHER" id="PTHR30561">
    <property type="entry name" value="SMR FAMILY PROTON-DEPENDENT DRUG EFFLUX TRANSPORTER SUGE"/>
    <property type="match status" value="1"/>
</dbReference>
<evidence type="ECO:0000256" key="8">
    <source>
        <dbReference type="SAM" id="Phobius"/>
    </source>
</evidence>
<organism evidence="9 10">
    <name type="scientific">Pallidibacillus pasinlerensis</name>
    <dbReference type="NCBI Taxonomy" id="2703818"/>
    <lineage>
        <taxon>Bacteria</taxon>
        <taxon>Bacillati</taxon>
        <taxon>Bacillota</taxon>
        <taxon>Bacilli</taxon>
        <taxon>Bacillales</taxon>
        <taxon>Bacillaceae</taxon>
        <taxon>Pallidibacillus</taxon>
    </lineage>
</organism>
<feature type="transmembrane region" description="Helical" evidence="8">
    <location>
        <begin position="61"/>
        <end position="79"/>
    </location>
</feature>
<comment type="caution">
    <text evidence="9">The sequence shown here is derived from an EMBL/GenBank/DDBJ whole genome shotgun (WGS) entry which is preliminary data.</text>
</comment>
<dbReference type="SUPFAM" id="SSF103481">
    <property type="entry name" value="Multidrug resistance efflux transporter EmrE"/>
    <property type="match status" value="1"/>
</dbReference>
<dbReference type="InterPro" id="IPR037185">
    <property type="entry name" value="EmrE-like"/>
</dbReference>
<evidence type="ECO:0000256" key="5">
    <source>
        <dbReference type="ARBA" id="ARBA00022989"/>
    </source>
</evidence>
<evidence type="ECO:0000256" key="1">
    <source>
        <dbReference type="ARBA" id="ARBA00004651"/>
    </source>
</evidence>
<dbReference type="PANTHER" id="PTHR30561:SF0">
    <property type="entry name" value="GUANIDINIUM EXPORTER"/>
    <property type="match status" value="1"/>
</dbReference>
<gene>
    <name evidence="9" type="ORF">GW534_11685</name>
</gene>
<dbReference type="Proteomes" id="UP000743899">
    <property type="component" value="Unassembled WGS sequence"/>
</dbReference>
<dbReference type="InterPro" id="IPR000390">
    <property type="entry name" value="Small_drug/metabolite_transptr"/>
</dbReference>
<reference evidence="9 10" key="1">
    <citation type="submission" date="2020-01" db="EMBL/GenBank/DDBJ databases">
        <title>A novel Bacillus sp. from Pasinler.</title>
        <authorList>
            <person name="Adiguzel A."/>
            <person name="Ay H."/>
            <person name="Baltaci M.O."/>
        </authorList>
    </citation>
    <scope>NUCLEOTIDE SEQUENCE [LARGE SCALE GENOMIC DNA]</scope>
    <source>
        <strain evidence="9 10">P1</strain>
    </source>
</reference>
<keyword evidence="3" id="KW-1003">Cell membrane</keyword>
<dbReference type="Pfam" id="PF00893">
    <property type="entry name" value="Multi_Drug_Res"/>
    <property type="match status" value="1"/>
</dbReference>
<proteinExistence type="inferred from homology"/>
<keyword evidence="2" id="KW-0813">Transport</keyword>
<dbReference type="RefSeq" id="WP_161921207.1">
    <property type="nucleotide sequence ID" value="NZ_JAACYS010000057.1"/>
</dbReference>
<evidence type="ECO:0000313" key="9">
    <source>
        <dbReference type="EMBL" id="NCU18376.1"/>
    </source>
</evidence>
<evidence type="ECO:0000256" key="6">
    <source>
        <dbReference type="ARBA" id="ARBA00023136"/>
    </source>
</evidence>
<sequence>MAWFILIIAGGFEAFSVAMLNQIQISRHKWIPITLFSLAFGTSLVLLSISMQSISMGTAYAIWTGIGVVGGTLIGMFLYGESKNVKRIFYISIVLASAIGLKLVS</sequence>
<comment type="subcellular location">
    <subcellularLocation>
        <location evidence="1 7">Cell membrane</location>
        <topology evidence="1 7">Multi-pass membrane protein</topology>
    </subcellularLocation>
</comment>
<evidence type="ECO:0000313" key="10">
    <source>
        <dbReference type="Proteomes" id="UP000743899"/>
    </source>
</evidence>
<evidence type="ECO:0000256" key="7">
    <source>
        <dbReference type="RuleBase" id="RU003942"/>
    </source>
</evidence>
<dbReference type="Gene3D" id="1.10.3730.20">
    <property type="match status" value="1"/>
</dbReference>
<keyword evidence="6 8" id="KW-0472">Membrane</keyword>
<keyword evidence="5 8" id="KW-1133">Transmembrane helix</keyword>
<feature type="transmembrane region" description="Helical" evidence="8">
    <location>
        <begin position="30"/>
        <end position="49"/>
    </location>
</feature>
<evidence type="ECO:0000256" key="2">
    <source>
        <dbReference type="ARBA" id="ARBA00022448"/>
    </source>
</evidence>